<keyword evidence="2" id="KW-1185">Reference proteome</keyword>
<reference evidence="1" key="1">
    <citation type="submission" date="2023-03" db="EMBL/GenBank/DDBJ databases">
        <title>Massive genome expansion in bonnet fungi (Mycena s.s.) driven by repeated elements and novel gene families across ecological guilds.</title>
        <authorList>
            <consortium name="Lawrence Berkeley National Laboratory"/>
            <person name="Harder C.B."/>
            <person name="Miyauchi S."/>
            <person name="Viragh M."/>
            <person name="Kuo A."/>
            <person name="Thoen E."/>
            <person name="Andreopoulos B."/>
            <person name="Lu D."/>
            <person name="Skrede I."/>
            <person name="Drula E."/>
            <person name="Henrissat B."/>
            <person name="Morin E."/>
            <person name="Kohler A."/>
            <person name="Barry K."/>
            <person name="LaButti K."/>
            <person name="Morin E."/>
            <person name="Salamov A."/>
            <person name="Lipzen A."/>
            <person name="Mereny Z."/>
            <person name="Hegedus B."/>
            <person name="Baldrian P."/>
            <person name="Stursova M."/>
            <person name="Weitz H."/>
            <person name="Taylor A."/>
            <person name="Grigoriev I.V."/>
            <person name="Nagy L.G."/>
            <person name="Martin F."/>
            <person name="Kauserud H."/>
        </authorList>
    </citation>
    <scope>NUCLEOTIDE SEQUENCE</scope>
    <source>
        <strain evidence="1">CBHHK200</strain>
    </source>
</reference>
<gene>
    <name evidence="1" type="ORF">C8F04DRAFT_1265981</name>
</gene>
<sequence length="113" mass="12473">MAAVTLFLHHMPKERFVLLLTTFRDLFVDLAGLIHPALEEMPGAEAVFAKAWWVSVRQSIDAGPEFPWKSTTAWKTPPPGPVDDPAQIFHLIRVHPAAVVDATSPTVPIVRSP</sequence>
<dbReference type="EMBL" id="JARJCM010000112">
    <property type="protein sequence ID" value="KAJ7028448.1"/>
    <property type="molecule type" value="Genomic_DNA"/>
</dbReference>
<name>A0AAD6WV41_9AGAR</name>
<protein>
    <submittedName>
        <fullName evidence="1">Uncharacterized protein</fullName>
    </submittedName>
</protein>
<dbReference type="Proteomes" id="UP001218188">
    <property type="component" value="Unassembled WGS sequence"/>
</dbReference>
<comment type="caution">
    <text evidence="1">The sequence shown here is derived from an EMBL/GenBank/DDBJ whole genome shotgun (WGS) entry which is preliminary data.</text>
</comment>
<evidence type="ECO:0000313" key="1">
    <source>
        <dbReference type="EMBL" id="KAJ7028448.1"/>
    </source>
</evidence>
<evidence type="ECO:0000313" key="2">
    <source>
        <dbReference type="Proteomes" id="UP001218188"/>
    </source>
</evidence>
<proteinExistence type="predicted"/>
<accession>A0AAD6WV41</accession>
<dbReference type="AlphaFoldDB" id="A0AAD6WV41"/>
<organism evidence="1 2">
    <name type="scientific">Mycena alexandri</name>
    <dbReference type="NCBI Taxonomy" id="1745969"/>
    <lineage>
        <taxon>Eukaryota</taxon>
        <taxon>Fungi</taxon>
        <taxon>Dikarya</taxon>
        <taxon>Basidiomycota</taxon>
        <taxon>Agaricomycotina</taxon>
        <taxon>Agaricomycetes</taxon>
        <taxon>Agaricomycetidae</taxon>
        <taxon>Agaricales</taxon>
        <taxon>Marasmiineae</taxon>
        <taxon>Mycenaceae</taxon>
        <taxon>Mycena</taxon>
    </lineage>
</organism>